<dbReference type="OrthoDB" id="1901244at2759"/>
<evidence type="ECO:0000313" key="2">
    <source>
        <dbReference type="EMBL" id="EON97216.1"/>
    </source>
</evidence>
<proteinExistence type="inferred from homology"/>
<dbReference type="Pfam" id="PF06884">
    <property type="entry name" value="DUF1264"/>
    <property type="match status" value="1"/>
</dbReference>
<protein>
    <submittedName>
        <fullName evidence="2">Putative duf1264 domain-containing protein</fullName>
    </submittedName>
</protein>
<dbReference type="AlphaFoldDB" id="R8BD47"/>
<evidence type="ECO:0000256" key="1">
    <source>
        <dbReference type="ARBA" id="ARBA00009740"/>
    </source>
</evidence>
<keyword evidence="3" id="KW-1185">Reference proteome</keyword>
<accession>R8BD47</accession>
<dbReference type="HOGENOM" id="CLU_071931_3_0_1"/>
<name>R8BD47_PHAM7</name>
<dbReference type="PANTHER" id="PTHR31360">
    <property type="match status" value="1"/>
</dbReference>
<gene>
    <name evidence="2" type="ORF">UCRPA7_7282</name>
</gene>
<dbReference type="eggNOG" id="ENOG502QR3B">
    <property type="taxonomic scope" value="Eukaryota"/>
</dbReference>
<dbReference type="Proteomes" id="UP000014074">
    <property type="component" value="Unassembled WGS sequence"/>
</dbReference>
<dbReference type="PANTHER" id="PTHR31360:SF0">
    <property type="entry name" value="OIL BODY-ASSOCIATED PROTEIN 1B"/>
    <property type="match status" value="1"/>
</dbReference>
<dbReference type="EMBL" id="KB933277">
    <property type="protein sequence ID" value="EON97216.1"/>
    <property type="molecule type" value="Genomic_DNA"/>
</dbReference>
<comment type="similarity">
    <text evidence="1">Belongs to the OBAP family.</text>
</comment>
<evidence type="ECO:0000313" key="3">
    <source>
        <dbReference type="Proteomes" id="UP000014074"/>
    </source>
</evidence>
<dbReference type="RefSeq" id="XP_007918005.1">
    <property type="nucleotide sequence ID" value="XM_007919814.1"/>
</dbReference>
<dbReference type="KEGG" id="tmn:UCRPA7_7282"/>
<dbReference type="InterPro" id="IPR010686">
    <property type="entry name" value="OBAP-like"/>
</dbReference>
<organism evidence="2 3">
    <name type="scientific">Phaeoacremonium minimum (strain UCR-PA7)</name>
    <name type="common">Esca disease fungus</name>
    <name type="synonym">Togninia minima</name>
    <dbReference type="NCBI Taxonomy" id="1286976"/>
    <lineage>
        <taxon>Eukaryota</taxon>
        <taxon>Fungi</taxon>
        <taxon>Dikarya</taxon>
        <taxon>Ascomycota</taxon>
        <taxon>Pezizomycotina</taxon>
        <taxon>Sordariomycetes</taxon>
        <taxon>Sordariomycetidae</taxon>
        <taxon>Togniniales</taxon>
        <taxon>Togniniaceae</taxon>
        <taxon>Phaeoacremonium</taxon>
    </lineage>
</organism>
<dbReference type="GeneID" id="19328026"/>
<reference evidence="3" key="1">
    <citation type="journal article" date="2013" name="Genome Announc.">
        <title>Draft genome sequence of the ascomycete Phaeoacremonium aleophilum strain UCR-PA7, a causal agent of the esca disease complex in grapevines.</title>
        <authorList>
            <person name="Blanco-Ulate B."/>
            <person name="Rolshausen P."/>
            <person name="Cantu D."/>
        </authorList>
    </citation>
    <scope>NUCLEOTIDE SEQUENCE [LARGE SCALE GENOMIC DNA]</scope>
    <source>
        <strain evidence="3">UCR-PA7</strain>
    </source>
</reference>
<sequence length="136" mass="15777">MITPKLFATLDSDERKLWHSHVFEVKSGMLVMPQPSPLVPQVAWEKAETAEMEDVIELYGKVYHLWQVDKGHKIPLGTPQLMTSITADSQMLNFDQVVGERDQRFGTDWKRKKEIRKDIKEPEIHPDADDAWKHIA</sequence>